<protein>
    <recommendedName>
        <fullName evidence="1">F-box domain-containing protein</fullName>
    </recommendedName>
</protein>
<dbReference type="PANTHER" id="PTHR31672:SF13">
    <property type="entry name" value="F-BOX PROTEIN CPR30-LIKE"/>
    <property type="match status" value="1"/>
</dbReference>
<accession>A0A0A9F5H6</accession>
<evidence type="ECO:0000259" key="1">
    <source>
        <dbReference type="PROSITE" id="PS50181"/>
    </source>
</evidence>
<reference evidence="2" key="2">
    <citation type="journal article" date="2015" name="Data Brief">
        <title>Shoot transcriptome of the giant reed, Arundo donax.</title>
        <authorList>
            <person name="Barrero R.A."/>
            <person name="Guerrero F.D."/>
            <person name="Moolhuijzen P."/>
            <person name="Goolsby J.A."/>
            <person name="Tidwell J."/>
            <person name="Bellgard S.E."/>
            <person name="Bellgard M.I."/>
        </authorList>
    </citation>
    <scope>NUCLEOTIDE SEQUENCE</scope>
    <source>
        <tissue evidence="2">Shoot tissue taken approximately 20 cm above the soil surface</tissue>
    </source>
</reference>
<evidence type="ECO:0000313" key="2">
    <source>
        <dbReference type="EMBL" id="JAE06464.1"/>
    </source>
</evidence>
<dbReference type="EMBL" id="GBRH01191432">
    <property type="protein sequence ID" value="JAE06464.1"/>
    <property type="molecule type" value="Transcribed_RNA"/>
</dbReference>
<dbReference type="InterPro" id="IPR013187">
    <property type="entry name" value="F-box-assoc_dom_typ3"/>
</dbReference>
<dbReference type="InterPro" id="IPR036047">
    <property type="entry name" value="F-box-like_dom_sf"/>
</dbReference>
<sequence>MVSEEAKSKKRREEDCIINCLPSDLIERIFFRLPVRILLRCVEVCKQWYTFIRDPQFVTAHLKQAPRCALLFFPEESVLGKLFPSDAIIFDEAWSQSTLALPVIGPDDFLCGSCNGLLCLYTKTSTIKIANLVTGECLHLDKPVKSLKGDHFSFYCFGFHPVTKEYKVTHFLDEHQNYLSAPSMSFKFTHSVVKNGKM</sequence>
<organism evidence="2">
    <name type="scientific">Arundo donax</name>
    <name type="common">Giant reed</name>
    <name type="synonym">Donax arundinaceus</name>
    <dbReference type="NCBI Taxonomy" id="35708"/>
    <lineage>
        <taxon>Eukaryota</taxon>
        <taxon>Viridiplantae</taxon>
        <taxon>Streptophyta</taxon>
        <taxon>Embryophyta</taxon>
        <taxon>Tracheophyta</taxon>
        <taxon>Spermatophyta</taxon>
        <taxon>Magnoliopsida</taxon>
        <taxon>Liliopsida</taxon>
        <taxon>Poales</taxon>
        <taxon>Poaceae</taxon>
        <taxon>PACMAD clade</taxon>
        <taxon>Arundinoideae</taxon>
        <taxon>Arundineae</taxon>
        <taxon>Arundo</taxon>
    </lineage>
</organism>
<dbReference type="Pfam" id="PF12937">
    <property type="entry name" value="F-box-like"/>
    <property type="match status" value="1"/>
</dbReference>
<proteinExistence type="predicted"/>
<dbReference type="InterPro" id="IPR050796">
    <property type="entry name" value="SCF_F-box_component"/>
</dbReference>
<feature type="domain" description="F-box" evidence="1">
    <location>
        <begin position="15"/>
        <end position="65"/>
    </location>
</feature>
<reference evidence="2" key="1">
    <citation type="submission" date="2014-09" db="EMBL/GenBank/DDBJ databases">
        <authorList>
            <person name="Magalhaes I.L.F."/>
            <person name="Oliveira U."/>
            <person name="Santos F.R."/>
            <person name="Vidigal T.H.D.A."/>
            <person name="Brescovit A.D."/>
            <person name="Santos A.J."/>
        </authorList>
    </citation>
    <scope>NUCLEOTIDE SEQUENCE</scope>
    <source>
        <tissue evidence="2">Shoot tissue taken approximately 20 cm above the soil surface</tissue>
    </source>
</reference>
<dbReference type="Pfam" id="PF08268">
    <property type="entry name" value="FBA_3"/>
    <property type="match status" value="1"/>
</dbReference>
<name>A0A0A9F5H6_ARUDO</name>
<dbReference type="InterPro" id="IPR001810">
    <property type="entry name" value="F-box_dom"/>
</dbReference>
<dbReference type="AlphaFoldDB" id="A0A0A9F5H6"/>
<dbReference type="PANTHER" id="PTHR31672">
    <property type="entry name" value="BNACNNG10540D PROTEIN"/>
    <property type="match status" value="1"/>
</dbReference>
<dbReference type="SUPFAM" id="SSF81383">
    <property type="entry name" value="F-box domain"/>
    <property type="match status" value="1"/>
</dbReference>
<dbReference type="SMART" id="SM00256">
    <property type="entry name" value="FBOX"/>
    <property type="match status" value="1"/>
</dbReference>
<dbReference type="Gene3D" id="1.20.1280.50">
    <property type="match status" value="1"/>
</dbReference>
<dbReference type="PROSITE" id="PS50181">
    <property type="entry name" value="FBOX"/>
    <property type="match status" value="1"/>
</dbReference>